<dbReference type="EnsemblPlants" id="OPUNC03G38980.1">
    <property type="protein sequence ID" value="OPUNC03G38980.1"/>
    <property type="gene ID" value="OPUNC03G38980"/>
</dbReference>
<feature type="region of interest" description="Disordered" evidence="1">
    <location>
        <begin position="72"/>
        <end position="106"/>
    </location>
</feature>
<dbReference type="Gramene" id="OPUNC03G38980.1">
    <property type="protein sequence ID" value="OPUNC03G38980.1"/>
    <property type="gene ID" value="OPUNC03G38980"/>
</dbReference>
<sequence length="418" mass="44945">MAPRFFCFLFLLLLLLLFPRLAAFLLAASPVLLLAAFLLALVLVYSEPNNNEPDHLIRIRIRSRHPYAHASSCTASGSSDDDVDAQDSDSDSSCSADDEPADDEKAAVWTAEDEKSIQNIGSLELERNAAVEKLMSSRSMHRYYAVHRDLIDLDGDGHLPPGSAPSMHRNPFFFYDGQQDQEEAAASTAKVFSRHESFRPYFVADKAQQPVAAPIPILEISGSSSSSSSSASDRAGQHMKQDAAATMADFTSSPKAMVTVDVELPKAMVTVDVELISDSSDDDDDDIMSLPGQQITKVASSMSDYDDGFEVESITRQVNETLHAHAAAAAAAAACEGREEKGEKEEKNKLATIEENERREHDVFSAPVPDASTAPANSATIGSPPPAATTAAPKAVAAAKSSRYKASSTKAVLGFFRK</sequence>
<protein>
    <submittedName>
        <fullName evidence="2">Uncharacterized protein</fullName>
    </submittedName>
</protein>
<dbReference type="HOGENOM" id="CLU_691489_0_0_1"/>
<keyword evidence="3" id="KW-1185">Reference proteome</keyword>
<feature type="compositionally biased region" description="Low complexity" evidence="1">
    <location>
        <begin position="221"/>
        <end position="232"/>
    </location>
</feature>
<reference evidence="2" key="1">
    <citation type="submission" date="2015-04" db="UniProtKB">
        <authorList>
            <consortium name="EnsemblPlants"/>
        </authorList>
    </citation>
    <scope>IDENTIFICATION</scope>
</reference>
<feature type="compositionally biased region" description="Acidic residues" evidence="1">
    <location>
        <begin position="79"/>
        <end position="102"/>
    </location>
</feature>
<dbReference type="PANTHER" id="PTHR33870">
    <property type="entry name" value="CARDIOMYOPATHY-ASSOCIATED PROTEIN"/>
    <property type="match status" value="1"/>
</dbReference>
<dbReference type="OMA" id="NERREHD"/>
<proteinExistence type="predicted"/>
<dbReference type="Proteomes" id="UP000026962">
    <property type="component" value="Chromosome 3"/>
</dbReference>
<feature type="region of interest" description="Disordered" evidence="1">
    <location>
        <begin position="357"/>
        <end position="390"/>
    </location>
</feature>
<name>A0A0E0KLY5_ORYPU</name>
<reference evidence="2" key="2">
    <citation type="submission" date="2018-05" db="EMBL/GenBank/DDBJ databases">
        <title>OpunRS2 (Oryza punctata Reference Sequence Version 2).</title>
        <authorList>
            <person name="Zhang J."/>
            <person name="Kudrna D."/>
            <person name="Lee S."/>
            <person name="Talag J."/>
            <person name="Welchert J."/>
            <person name="Wing R.A."/>
        </authorList>
    </citation>
    <scope>NUCLEOTIDE SEQUENCE [LARGE SCALE GENOMIC DNA]</scope>
</reference>
<feature type="region of interest" description="Disordered" evidence="1">
    <location>
        <begin position="220"/>
        <end position="241"/>
    </location>
</feature>
<evidence type="ECO:0000256" key="1">
    <source>
        <dbReference type="SAM" id="MobiDB-lite"/>
    </source>
</evidence>
<organism evidence="2">
    <name type="scientific">Oryza punctata</name>
    <name type="common">Red rice</name>
    <dbReference type="NCBI Taxonomy" id="4537"/>
    <lineage>
        <taxon>Eukaryota</taxon>
        <taxon>Viridiplantae</taxon>
        <taxon>Streptophyta</taxon>
        <taxon>Embryophyta</taxon>
        <taxon>Tracheophyta</taxon>
        <taxon>Spermatophyta</taxon>
        <taxon>Magnoliopsida</taxon>
        <taxon>Liliopsida</taxon>
        <taxon>Poales</taxon>
        <taxon>Poaceae</taxon>
        <taxon>BOP clade</taxon>
        <taxon>Oryzoideae</taxon>
        <taxon>Oryzeae</taxon>
        <taxon>Oryzinae</taxon>
        <taxon>Oryza</taxon>
    </lineage>
</organism>
<evidence type="ECO:0000313" key="3">
    <source>
        <dbReference type="Proteomes" id="UP000026962"/>
    </source>
</evidence>
<evidence type="ECO:0000313" key="2">
    <source>
        <dbReference type="EnsemblPlants" id="OPUNC03G38980.1"/>
    </source>
</evidence>
<dbReference type="PANTHER" id="PTHR33870:SF1">
    <property type="entry name" value="OS03G0862000 PROTEIN"/>
    <property type="match status" value="1"/>
</dbReference>
<dbReference type="AlphaFoldDB" id="A0A0E0KLY5"/>
<accession>A0A0E0KLY5</accession>